<sequence>MEDTEFLAFGLPGALLADDPSLDNASQHSTSGGNRFSMGGLLLNEESSSENLRSNQCRRIAQIGPECVHKLDGSATRDVFVLNGLLCESVEEAEVEGDSRAPRATETVVESVSSQSQEFPEIRDLLRPYARAHAGLTESHSSYKSSTPPLSLRASTFDGQTVFLRRKSRRKECGASHITADPTSGGSGTGRQYYSKLLDVPIHRLLDQLATETAMKFSHSDARSAQVIEERLRPILETGCTVGSTKPTLAVIDEIDGATGGSDNSAGFIQKLISLTYDKPRKKGRKIDPKASRPLLRPIICICNDLYASSLTKLRAYARVIRFSRPNDIHLVRRLRDICEIEGLRTESRALTTLVGVAQGDLRGCLNMLQLMKARGRDVTEPAVRTATAGMKETEASQTSVLNDLFTPMPRRRAKELGITEEEEARYVGRLSREIESSGTLDRIASGKYPVPSNYWLTAYDVMSGEMWSEREYALMQYLPYMLVAFYPLFQERGGCKVERPKVDYENYVITKANEEIYKSLVHCLCSAAARNGGDYRHFASESVLRLEFVPLVNRIISPPLKPASLITVNRQIIRPGERAVLDRLVNIMVSMELRFVQEKMEDGQLMFRLDPPIDVFVTYDGKRAADIAVSKYAVRHLVATEIDARLVSIQADAVERSKPSKASFFKKGSKNRDADEEEPELITSKRVRQEQSKPEEKIAVDFFGRPITSASGSNNKKPASKKVIQQYRVKFRFREGNSAAVRKQVKVGAFL</sequence>
<keyword evidence="6" id="KW-0131">Cell cycle</keyword>
<keyword evidence="9" id="KW-1185">Reference proteome</keyword>
<keyword evidence="5" id="KW-0539">Nucleus</keyword>
<dbReference type="InterPro" id="IPR027417">
    <property type="entry name" value="P-loop_NTPase"/>
</dbReference>
<keyword evidence="3" id="KW-0067">ATP-binding</keyword>
<keyword evidence="4" id="KW-0238">DNA-binding</keyword>
<evidence type="ECO:0008006" key="10">
    <source>
        <dbReference type="Google" id="ProtNLM"/>
    </source>
</evidence>
<dbReference type="GeneID" id="24095438"/>
<dbReference type="CDD" id="cd18140">
    <property type="entry name" value="HLD_clamp_RFC"/>
    <property type="match status" value="1"/>
</dbReference>
<dbReference type="GO" id="GO:0003677">
    <property type="term" value="F:DNA binding"/>
    <property type="evidence" value="ECO:0007669"/>
    <property type="project" value="UniProtKB-KW"/>
</dbReference>
<accession>J4HV49</accession>
<dbReference type="Proteomes" id="UP000006352">
    <property type="component" value="Unassembled WGS sequence"/>
</dbReference>
<evidence type="ECO:0000256" key="5">
    <source>
        <dbReference type="ARBA" id="ARBA00023242"/>
    </source>
</evidence>
<dbReference type="InterPro" id="IPR047854">
    <property type="entry name" value="RFC_lid"/>
</dbReference>
<proteinExistence type="predicted"/>
<gene>
    <name evidence="8" type="ORF">FIBRA_02561</name>
</gene>
<dbReference type="EMBL" id="HE796987">
    <property type="protein sequence ID" value="CCM00527.1"/>
    <property type="molecule type" value="Genomic_DNA"/>
</dbReference>
<dbReference type="AlphaFoldDB" id="J4HV49"/>
<dbReference type="PANTHER" id="PTHR46765">
    <property type="entry name" value="P-LOOP CONTAINING NUCLEOSIDE TRIPHOSPHATE HYDROLASES SUPERFAMILY PROTEIN"/>
    <property type="match status" value="1"/>
</dbReference>
<dbReference type="OrthoDB" id="2195431at2759"/>
<dbReference type="HOGENOM" id="CLU_004894_3_0_1"/>
<feature type="compositionally biased region" description="Polar residues" evidence="7">
    <location>
        <begin position="23"/>
        <end position="34"/>
    </location>
</feature>
<feature type="region of interest" description="Disordered" evidence="7">
    <location>
        <begin position="18"/>
        <end position="40"/>
    </location>
</feature>
<name>J4HV49_9APHY</name>
<evidence type="ECO:0000256" key="3">
    <source>
        <dbReference type="ARBA" id="ARBA00022840"/>
    </source>
</evidence>
<evidence type="ECO:0000256" key="2">
    <source>
        <dbReference type="ARBA" id="ARBA00022741"/>
    </source>
</evidence>
<dbReference type="PANTHER" id="PTHR46765:SF1">
    <property type="entry name" value="P-LOOP CONTAINING NUCLEOSIDE TRIPHOSPHATE HYDROLASES SUPERFAMILY PROTEIN"/>
    <property type="match status" value="1"/>
</dbReference>
<dbReference type="GO" id="GO:0005634">
    <property type="term" value="C:nucleus"/>
    <property type="evidence" value="ECO:0007669"/>
    <property type="project" value="UniProtKB-SubCell"/>
</dbReference>
<dbReference type="STRING" id="599839.J4HV49"/>
<evidence type="ECO:0000313" key="8">
    <source>
        <dbReference type="EMBL" id="CCM00527.1"/>
    </source>
</evidence>
<reference evidence="8 9" key="1">
    <citation type="journal article" date="2012" name="Appl. Environ. Microbiol.">
        <title>Short-read sequencing for genomic analysis of the brown rot fungus Fibroporia radiculosa.</title>
        <authorList>
            <person name="Tang J.D."/>
            <person name="Perkins A.D."/>
            <person name="Sonstegard T.S."/>
            <person name="Schroeder S.G."/>
            <person name="Burgess S.C."/>
            <person name="Diehl S.V."/>
        </authorList>
    </citation>
    <scope>NUCLEOTIDE SEQUENCE [LARGE SCALE GENOMIC DNA]</scope>
    <source>
        <strain evidence="8 9">TFFH 294</strain>
    </source>
</reference>
<dbReference type="SUPFAM" id="SSF52540">
    <property type="entry name" value="P-loop containing nucleoside triphosphate hydrolases"/>
    <property type="match status" value="1"/>
</dbReference>
<organism evidence="8 9">
    <name type="scientific">Fibroporia radiculosa</name>
    <dbReference type="NCBI Taxonomy" id="599839"/>
    <lineage>
        <taxon>Eukaryota</taxon>
        <taxon>Fungi</taxon>
        <taxon>Dikarya</taxon>
        <taxon>Basidiomycota</taxon>
        <taxon>Agaricomycotina</taxon>
        <taxon>Agaricomycetes</taxon>
        <taxon>Polyporales</taxon>
        <taxon>Fibroporiaceae</taxon>
        <taxon>Fibroporia</taxon>
    </lineage>
</organism>
<evidence type="ECO:0000256" key="7">
    <source>
        <dbReference type="SAM" id="MobiDB-lite"/>
    </source>
</evidence>
<feature type="region of interest" description="Disordered" evidence="7">
    <location>
        <begin position="661"/>
        <end position="683"/>
    </location>
</feature>
<dbReference type="Gene3D" id="1.10.8.60">
    <property type="match status" value="1"/>
</dbReference>
<dbReference type="InParanoid" id="J4HV49"/>
<dbReference type="RefSeq" id="XP_012179810.1">
    <property type="nucleotide sequence ID" value="XM_012324420.1"/>
</dbReference>
<comment type="subcellular location">
    <subcellularLocation>
        <location evidence="1">Nucleus</location>
    </subcellularLocation>
</comment>
<protein>
    <recommendedName>
        <fullName evidence="10">ATPase AAA-type core domain-containing protein</fullName>
    </recommendedName>
</protein>
<evidence type="ECO:0000256" key="6">
    <source>
        <dbReference type="ARBA" id="ARBA00023306"/>
    </source>
</evidence>
<keyword evidence="2" id="KW-0547">Nucleotide-binding</keyword>
<evidence type="ECO:0000313" key="9">
    <source>
        <dbReference type="Proteomes" id="UP000006352"/>
    </source>
</evidence>
<evidence type="ECO:0000256" key="1">
    <source>
        <dbReference type="ARBA" id="ARBA00004123"/>
    </source>
</evidence>
<evidence type="ECO:0000256" key="4">
    <source>
        <dbReference type="ARBA" id="ARBA00023125"/>
    </source>
</evidence>
<dbReference type="FunCoup" id="J4HV49">
    <property type="interactions" value="518"/>
</dbReference>
<dbReference type="InterPro" id="IPR053016">
    <property type="entry name" value="CTF18-RFC_complex"/>
</dbReference>
<dbReference type="Gene3D" id="3.40.50.300">
    <property type="entry name" value="P-loop containing nucleotide triphosphate hydrolases"/>
    <property type="match status" value="1"/>
</dbReference>
<dbReference type="GO" id="GO:0005524">
    <property type="term" value="F:ATP binding"/>
    <property type="evidence" value="ECO:0007669"/>
    <property type="project" value="UniProtKB-KW"/>
</dbReference>